<dbReference type="RefSeq" id="WP_125305928.1">
    <property type="nucleotide sequence ID" value="NZ_RSEC01000008.1"/>
</dbReference>
<gene>
    <name evidence="2" type="ORF">EIY87_02090</name>
</gene>
<evidence type="ECO:0000313" key="3">
    <source>
        <dbReference type="Proteomes" id="UP000267081"/>
    </source>
</evidence>
<sequence>MTSPEVTGDAPGLLRGAVAAVSLAVMLGSLLAAMIIGGTLKERSGSLVATASVERVVDRATAVARVDEPGGPRYRDVHVSRNYPRGTRLEVRYWPHDEEPAAETRGELRIPGLWIFGVCAAGFVAGNVGLRLAIRRPKPSSA</sequence>
<organism evidence="2 3">
    <name type="scientific">Amycolatopsis eburnea</name>
    <dbReference type="NCBI Taxonomy" id="2267691"/>
    <lineage>
        <taxon>Bacteria</taxon>
        <taxon>Bacillati</taxon>
        <taxon>Actinomycetota</taxon>
        <taxon>Actinomycetes</taxon>
        <taxon>Pseudonocardiales</taxon>
        <taxon>Pseudonocardiaceae</taxon>
        <taxon>Amycolatopsis</taxon>
    </lineage>
</organism>
<proteinExistence type="predicted"/>
<evidence type="ECO:0008006" key="4">
    <source>
        <dbReference type="Google" id="ProtNLM"/>
    </source>
</evidence>
<protein>
    <recommendedName>
        <fullName evidence="4">DUF3592 domain-containing protein</fullName>
    </recommendedName>
</protein>
<keyword evidence="1" id="KW-1133">Transmembrane helix</keyword>
<keyword evidence="3" id="KW-1185">Reference proteome</keyword>
<dbReference type="Proteomes" id="UP000267081">
    <property type="component" value="Unassembled WGS sequence"/>
</dbReference>
<dbReference type="OrthoDB" id="3627018at2"/>
<feature type="transmembrane region" description="Helical" evidence="1">
    <location>
        <begin position="113"/>
        <end position="134"/>
    </location>
</feature>
<keyword evidence="1" id="KW-0472">Membrane</keyword>
<evidence type="ECO:0000313" key="2">
    <source>
        <dbReference type="EMBL" id="RSD25795.1"/>
    </source>
</evidence>
<accession>A0A427TN53</accession>
<evidence type="ECO:0000256" key="1">
    <source>
        <dbReference type="SAM" id="Phobius"/>
    </source>
</evidence>
<keyword evidence="1" id="KW-0812">Transmembrane</keyword>
<reference evidence="2 3" key="1">
    <citation type="submission" date="2018-12" db="EMBL/GenBank/DDBJ databases">
        <title>Amycolatopsis eburnea sp. nov. actinomycete associate with arbuscular mycorrhiza fungal spore.</title>
        <authorList>
            <person name="Lumyong S."/>
            <person name="Chaiya L."/>
        </authorList>
    </citation>
    <scope>NUCLEOTIDE SEQUENCE [LARGE SCALE GENOMIC DNA]</scope>
    <source>
        <strain evidence="2 3">GLM-1</strain>
    </source>
</reference>
<feature type="transmembrane region" description="Helical" evidence="1">
    <location>
        <begin position="12"/>
        <end position="36"/>
    </location>
</feature>
<comment type="caution">
    <text evidence="2">The sequence shown here is derived from an EMBL/GenBank/DDBJ whole genome shotgun (WGS) entry which is preliminary data.</text>
</comment>
<dbReference type="EMBL" id="RSEC01000008">
    <property type="protein sequence ID" value="RSD25795.1"/>
    <property type="molecule type" value="Genomic_DNA"/>
</dbReference>
<dbReference type="AlphaFoldDB" id="A0A427TN53"/>
<name>A0A427TN53_9PSEU</name>